<protein>
    <submittedName>
        <fullName evidence="1">Uncharacterized protein</fullName>
    </submittedName>
</protein>
<organism evidence="1 2">
    <name type="scientific">Pseudoclavibacter helvolus</name>
    <dbReference type="NCBI Taxonomy" id="255205"/>
    <lineage>
        <taxon>Bacteria</taxon>
        <taxon>Bacillati</taxon>
        <taxon>Actinomycetota</taxon>
        <taxon>Actinomycetes</taxon>
        <taxon>Micrococcales</taxon>
        <taxon>Microbacteriaceae</taxon>
        <taxon>Pseudoclavibacter</taxon>
    </lineage>
</organism>
<proteinExistence type="predicted"/>
<keyword evidence="2" id="KW-1185">Reference proteome</keyword>
<name>A0A7W4USB4_9MICO</name>
<reference evidence="1 2" key="1">
    <citation type="submission" date="2020-08" db="EMBL/GenBank/DDBJ databases">
        <title>Sequencing the genomes of 1000 actinobacteria strains.</title>
        <authorList>
            <person name="Klenk H.-P."/>
        </authorList>
    </citation>
    <scope>NUCLEOTIDE SEQUENCE [LARGE SCALE GENOMIC DNA]</scope>
    <source>
        <strain evidence="1 2">DSM 20419</strain>
    </source>
</reference>
<evidence type="ECO:0000313" key="1">
    <source>
        <dbReference type="EMBL" id="MBB2959543.1"/>
    </source>
</evidence>
<dbReference type="EMBL" id="JACHWJ010000012">
    <property type="protein sequence ID" value="MBB2959543.1"/>
    <property type="molecule type" value="Genomic_DNA"/>
</dbReference>
<comment type="caution">
    <text evidence="1">The sequence shown here is derived from an EMBL/GenBank/DDBJ whole genome shotgun (WGS) entry which is preliminary data.</text>
</comment>
<dbReference type="RefSeq" id="WP_183626886.1">
    <property type="nucleotide sequence ID" value="NZ_JACHWJ010000012.1"/>
</dbReference>
<dbReference type="Proteomes" id="UP000545286">
    <property type="component" value="Unassembled WGS sequence"/>
</dbReference>
<dbReference type="AlphaFoldDB" id="A0A7W4USB4"/>
<accession>A0A7W4USB4</accession>
<sequence>MSAIMLAPEHFNVLIWTAIHAAPAVPSERNLVTNTTAESTPYNGVRSCGHMGNVRELTAGTETVYGQMLVDANAASVNGKYGEDNAYVYAYSRPKSTEWTPREVLSALDGFEYQACEVADWASSEAKQFCDILRRRLERRIIGNDDGPWIIGEDTLPALVEERHANMRRRGIA</sequence>
<evidence type="ECO:0000313" key="2">
    <source>
        <dbReference type="Proteomes" id="UP000545286"/>
    </source>
</evidence>
<gene>
    <name evidence="1" type="ORF">FHX72_003712</name>
</gene>